<comment type="caution">
    <text evidence="1">The sequence shown here is derived from an EMBL/GenBank/DDBJ whole genome shotgun (WGS) entry which is preliminary data.</text>
</comment>
<dbReference type="Gene3D" id="1.10.10.60">
    <property type="entry name" value="Homeodomain-like"/>
    <property type="match status" value="1"/>
</dbReference>
<dbReference type="OrthoDB" id="7573036at2"/>
<gene>
    <name evidence="1" type="ORF">Lsan_2011</name>
</gene>
<dbReference type="PATRIC" id="fig|45074.5.peg.2146"/>
<evidence type="ECO:0000313" key="2">
    <source>
        <dbReference type="Proteomes" id="UP000054703"/>
    </source>
</evidence>
<name>A0A0W0YUD9_9GAMM</name>
<proteinExistence type="predicted"/>
<dbReference type="AlphaFoldDB" id="A0A0W0YUD9"/>
<dbReference type="STRING" id="45074.Lsan_2011"/>
<accession>A0A0W0YUD9</accession>
<sequence>MSDRKLGRPSDYSQELADLICERIATHGVGLQRLCDMYNDIPEKSTIRRWCLKYPQFRTQYAQAKSLQIETLVDEIIDIADDSAQDSIFNNQGQEVCNSEVIARSRLRIDTRKWLASKLVPKVYGLNPVDTPIPEPIPSLEGVTDPNEAARIYMQIMRAGRPV</sequence>
<dbReference type="EMBL" id="LNYU01000049">
    <property type="protein sequence ID" value="KTD60459.1"/>
    <property type="molecule type" value="Genomic_DNA"/>
</dbReference>
<protein>
    <submittedName>
        <fullName evidence="1">Uncharacterized protein</fullName>
    </submittedName>
</protein>
<dbReference type="Proteomes" id="UP000054703">
    <property type="component" value="Unassembled WGS sequence"/>
</dbReference>
<reference evidence="1 2" key="1">
    <citation type="submission" date="2015-11" db="EMBL/GenBank/DDBJ databases">
        <title>Genomic analysis of 38 Legionella species identifies large and diverse effector repertoires.</title>
        <authorList>
            <person name="Burstein D."/>
            <person name="Amaro F."/>
            <person name="Zusman T."/>
            <person name="Lifshitz Z."/>
            <person name="Cohen O."/>
            <person name="Gilbert J.A."/>
            <person name="Pupko T."/>
            <person name="Shuman H.A."/>
            <person name="Segal G."/>
        </authorList>
    </citation>
    <scope>NUCLEOTIDE SEQUENCE [LARGE SCALE GENOMIC DNA]</scope>
    <source>
        <strain evidence="1 2">SC-63-C7</strain>
    </source>
</reference>
<dbReference type="RefSeq" id="WP_058514282.1">
    <property type="nucleotide sequence ID" value="NZ_CAAAIH010000033.1"/>
</dbReference>
<keyword evidence="2" id="KW-1185">Reference proteome</keyword>
<organism evidence="1 2">
    <name type="scientific">Legionella santicrucis</name>
    <dbReference type="NCBI Taxonomy" id="45074"/>
    <lineage>
        <taxon>Bacteria</taxon>
        <taxon>Pseudomonadati</taxon>
        <taxon>Pseudomonadota</taxon>
        <taxon>Gammaproteobacteria</taxon>
        <taxon>Legionellales</taxon>
        <taxon>Legionellaceae</taxon>
        <taxon>Legionella</taxon>
    </lineage>
</organism>
<dbReference type="InterPro" id="IPR048683">
    <property type="entry name" value="Sf6_terminase"/>
</dbReference>
<dbReference type="Pfam" id="PF20901">
    <property type="entry name" value="Sf6_terminase"/>
    <property type="match status" value="1"/>
</dbReference>
<evidence type="ECO:0000313" key="1">
    <source>
        <dbReference type="EMBL" id="KTD60459.1"/>
    </source>
</evidence>